<comment type="caution">
    <text evidence="1">The sequence shown here is derived from an EMBL/GenBank/DDBJ whole genome shotgun (WGS) entry which is preliminary data.</text>
</comment>
<gene>
    <name evidence="1" type="ORF">DSOL_2729</name>
</gene>
<dbReference type="AlphaFoldDB" id="A0A1Q8QVN4"/>
<sequence length="86" mass="9694">MDEEKNIPSQEVLMMVDMFDCLDGQRQLELLGIFIKKLENGEIELNGKQITPEEVGIDDAYVCYSTILDMISAEGKLTDHQTQGIT</sequence>
<dbReference type="EMBL" id="MLBF01000019">
    <property type="protein sequence ID" value="OLN31390.1"/>
    <property type="molecule type" value="Genomic_DNA"/>
</dbReference>
<evidence type="ECO:0000313" key="2">
    <source>
        <dbReference type="Proteomes" id="UP000186102"/>
    </source>
</evidence>
<keyword evidence="2" id="KW-1185">Reference proteome</keyword>
<organism evidence="1 2">
    <name type="scientific">Desulfosporosinus metallidurans</name>
    <dbReference type="NCBI Taxonomy" id="1888891"/>
    <lineage>
        <taxon>Bacteria</taxon>
        <taxon>Bacillati</taxon>
        <taxon>Bacillota</taxon>
        <taxon>Clostridia</taxon>
        <taxon>Eubacteriales</taxon>
        <taxon>Desulfitobacteriaceae</taxon>
        <taxon>Desulfosporosinus</taxon>
    </lineage>
</organism>
<dbReference type="Proteomes" id="UP000186102">
    <property type="component" value="Unassembled WGS sequence"/>
</dbReference>
<evidence type="ECO:0000313" key="1">
    <source>
        <dbReference type="EMBL" id="OLN31390.1"/>
    </source>
</evidence>
<dbReference type="STRING" id="1888891.DSOL_2729"/>
<accession>A0A1Q8QVN4</accession>
<name>A0A1Q8QVN4_9FIRM</name>
<proteinExistence type="predicted"/>
<dbReference type="RefSeq" id="WP_075365296.1">
    <property type="nucleotide sequence ID" value="NZ_MLBF01000019.1"/>
</dbReference>
<reference evidence="1 2" key="1">
    <citation type="submission" date="2016-09" db="EMBL/GenBank/DDBJ databases">
        <title>Complete genome of Desulfosporosinus sp. OL.</title>
        <authorList>
            <person name="Mardanov A."/>
            <person name="Beletsky A."/>
            <person name="Panova A."/>
            <person name="Karnachuk O."/>
            <person name="Ravin N."/>
        </authorList>
    </citation>
    <scope>NUCLEOTIDE SEQUENCE [LARGE SCALE GENOMIC DNA]</scope>
    <source>
        <strain evidence="1 2">OL</strain>
    </source>
</reference>
<protein>
    <submittedName>
        <fullName evidence="1">Uncharacterized protein</fullName>
    </submittedName>
</protein>
<dbReference type="OrthoDB" id="9839322at2"/>